<evidence type="ECO:0008006" key="4">
    <source>
        <dbReference type="Google" id="ProtNLM"/>
    </source>
</evidence>
<feature type="compositionally biased region" description="Polar residues" evidence="1">
    <location>
        <begin position="345"/>
        <end position="357"/>
    </location>
</feature>
<name>A0AAX4JWX9_9TREE</name>
<feature type="compositionally biased region" description="Low complexity" evidence="1">
    <location>
        <begin position="333"/>
        <end position="342"/>
    </location>
</feature>
<evidence type="ECO:0000313" key="2">
    <source>
        <dbReference type="EMBL" id="WWC89404.1"/>
    </source>
</evidence>
<dbReference type="RefSeq" id="XP_066076167.1">
    <property type="nucleotide sequence ID" value="XM_066220070.1"/>
</dbReference>
<feature type="region of interest" description="Disordered" evidence="1">
    <location>
        <begin position="28"/>
        <end position="53"/>
    </location>
</feature>
<accession>A0AAX4JWX9</accession>
<dbReference type="InterPro" id="IPR036265">
    <property type="entry name" value="HIT-like_sf"/>
</dbReference>
<dbReference type="GeneID" id="91094998"/>
<feature type="region of interest" description="Disordered" evidence="1">
    <location>
        <begin position="77"/>
        <end position="103"/>
    </location>
</feature>
<organism evidence="2 3">
    <name type="scientific">Kwoniella dendrophila CBS 6074</name>
    <dbReference type="NCBI Taxonomy" id="1295534"/>
    <lineage>
        <taxon>Eukaryota</taxon>
        <taxon>Fungi</taxon>
        <taxon>Dikarya</taxon>
        <taxon>Basidiomycota</taxon>
        <taxon>Agaricomycotina</taxon>
        <taxon>Tremellomycetes</taxon>
        <taxon>Tremellales</taxon>
        <taxon>Cryptococcaceae</taxon>
        <taxon>Kwoniella</taxon>
    </lineage>
</organism>
<feature type="region of interest" description="Disordered" evidence="1">
    <location>
        <begin position="278"/>
        <end position="412"/>
    </location>
</feature>
<sequence>MSYESPVPTPSPTSTTFDTRLAYLQRQGSTGAGSSTGHNHQQNSSISSATYLRPPSLPSHPGCVLCSLVASASDQLSNSPFQSPSARSSLLPPTASSSSSTNTFTAEYHQPFERSLSPSPTPKRLNTGGKEIVHQDSEVTVYKAEGKEKLCSDGKHLIIVVNKHVESVYEFGPSDVPLLSHIIELSHRLLLSTTGQPSRTASDAERGKGKGKENDIRVGFVGTVIKDPQSPHAHLHAHATLGPIDTSLPGATFFRRNMVFGAMNSWSVEDLRAEIREESSNNRVKSGYEHRDRAPIDRVPDAGSIAGLPNALDVSEYTDHSPPTSANKPDSLARSQSQRSARGPPTSSNSPANNTIPLSKGKEPDRTGNESNSSHQSDDSEEGYVAVDLDDLPASETKSSSTGNNLGRGGRI</sequence>
<gene>
    <name evidence="2" type="ORF">L201_004328</name>
</gene>
<dbReference type="Proteomes" id="UP001355207">
    <property type="component" value="Chromosome 5"/>
</dbReference>
<feature type="compositionally biased region" description="Polar residues" evidence="1">
    <location>
        <begin position="28"/>
        <end position="50"/>
    </location>
</feature>
<feature type="compositionally biased region" description="Low complexity" evidence="1">
    <location>
        <begin position="83"/>
        <end position="101"/>
    </location>
</feature>
<dbReference type="SUPFAM" id="SSF54197">
    <property type="entry name" value="HIT-like"/>
    <property type="match status" value="1"/>
</dbReference>
<feature type="compositionally biased region" description="Basic and acidic residues" evidence="1">
    <location>
        <begin position="202"/>
        <end position="214"/>
    </location>
</feature>
<dbReference type="AlphaFoldDB" id="A0AAX4JWX9"/>
<dbReference type="EMBL" id="CP144102">
    <property type="protein sequence ID" value="WWC89404.1"/>
    <property type="molecule type" value="Genomic_DNA"/>
</dbReference>
<feature type="region of interest" description="Disordered" evidence="1">
    <location>
        <begin position="193"/>
        <end position="214"/>
    </location>
</feature>
<proteinExistence type="predicted"/>
<keyword evidence="3" id="KW-1185">Reference proteome</keyword>
<feature type="compositionally biased region" description="Polar residues" evidence="1">
    <location>
        <begin position="396"/>
        <end position="405"/>
    </location>
</feature>
<feature type="compositionally biased region" description="Basic and acidic residues" evidence="1">
    <location>
        <begin position="278"/>
        <end position="300"/>
    </location>
</feature>
<protein>
    <recommendedName>
        <fullName evidence="4">HIT domain-containing protein</fullName>
    </recommendedName>
</protein>
<evidence type="ECO:0000256" key="1">
    <source>
        <dbReference type="SAM" id="MobiDB-lite"/>
    </source>
</evidence>
<reference evidence="2 3" key="1">
    <citation type="submission" date="2024-01" db="EMBL/GenBank/DDBJ databases">
        <title>Comparative genomics of Cryptococcus and Kwoniella reveals pathogenesis evolution and contrasting modes of karyotype evolution via chromosome fusion or intercentromeric recombination.</title>
        <authorList>
            <person name="Coelho M.A."/>
            <person name="David-Palma M."/>
            <person name="Shea T."/>
            <person name="Bowers K."/>
            <person name="McGinley-Smith S."/>
            <person name="Mohammad A.W."/>
            <person name="Gnirke A."/>
            <person name="Yurkov A.M."/>
            <person name="Nowrousian M."/>
            <person name="Sun S."/>
            <person name="Cuomo C.A."/>
            <person name="Heitman J."/>
        </authorList>
    </citation>
    <scope>NUCLEOTIDE SEQUENCE [LARGE SCALE GENOMIC DNA]</scope>
    <source>
        <strain evidence="2 3">CBS 6074</strain>
    </source>
</reference>
<evidence type="ECO:0000313" key="3">
    <source>
        <dbReference type="Proteomes" id="UP001355207"/>
    </source>
</evidence>